<reference evidence="2 3" key="1">
    <citation type="journal article" date="2020" name="Biotechnol. Biofuels">
        <title>New insights from the biogas microbiome by comprehensive genome-resolved metagenomics of nearly 1600 species originating from multiple anaerobic digesters.</title>
        <authorList>
            <person name="Campanaro S."/>
            <person name="Treu L."/>
            <person name="Rodriguez-R L.M."/>
            <person name="Kovalovszki A."/>
            <person name="Ziels R.M."/>
            <person name="Maus I."/>
            <person name="Zhu X."/>
            <person name="Kougias P.G."/>
            <person name="Basile A."/>
            <person name="Luo G."/>
            <person name="Schluter A."/>
            <person name="Konstantinidis K.T."/>
            <person name="Angelidaki I."/>
        </authorList>
    </citation>
    <scope>NUCLEOTIDE SEQUENCE [LARGE SCALE GENOMIC DNA]</scope>
    <source>
        <strain evidence="2">AS27yjCOA_65</strain>
    </source>
</reference>
<protein>
    <recommendedName>
        <fullName evidence="4">Glycosyltransferase RgtA/B/C/D-like domain-containing protein</fullName>
    </recommendedName>
</protein>
<feature type="transmembrane region" description="Helical" evidence="1">
    <location>
        <begin position="21"/>
        <end position="43"/>
    </location>
</feature>
<feature type="transmembrane region" description="Helical" evidence="1">
    <location>
        <begin position="273"/>
        <end position="295"/>
    </location>
</feature>
<gene>
    <name evidence="2" type="ORF">GYA55_02180</name>
</gene>
<feature type="transmembrane region" description="Helical" evidence="1">
    <location>
        <begin position="108"/>
        <end position="126"/>
    </location>
</feature>
<evidence type="ECO:0000313" key="3">
    <source>
        <dbReference type="Proteomes" id="UP000524246"/>
    </source>
</evidence>
<evidence type="ECO:0008006" key="4">
    <source>
        <dbReference type="Google" id="ProtNLM"/>
    </source>
</evidence>
<feature type="transmembrane region" description="Helical" evidence="1">
    <location>
        <begin position="249"/>
        <end position="266"/>
    </location>
</feature>
<feature type="transmembrane region" description="Helical" evidence="1">
    <location>
        <begin position="505"/>
        <end position="527"/>
    </location>
</feature>
<feature type="transmembrane region" description="Helical" evidence="1">
    <location>
        <begin position="196"/>
        <end position="215"/>
    </location>
</feature>
<feature type="transmembrane region" description="Helical" evidence="1">
    <location>
        <begin position="49"/>
        <end position="70"/>
    </location>
</feature>
<organism evidence="2 3">
    <name type="scientific">SAR324 cluster bacterium</name>
    <dbReference type="NCBI Taxonomy" id="2024889"/>
    <lineage>
        <taxon>Bacteria</taxon>
        <taxon>Deltaproteobacteria</taxon>
        <taxon>SAR324 cluster</taxon>
    </lineage>
</organism>
<evidence type="ECO:0000313" key="2">
    <source>
        <dbReference type="EMBL" id="NMC61956.1"/>
    </source>
</evidence>
<feature type="transmembrane region" description="Helical" evidence="1">
    <location>
        <begin position="307"/>
        <end position="336"/>
    </location>
</feature>
<keyword evidence="1" id="KW-0472">Membrane</keyword>
<dbReference type="Proteomes" id="UP000524246">
    <property type="component" value="Unassembled WGS sequence"/>
</dbReference>
<sequence>MIRNLSEEKELVENGEKGSTRFFLSFGMSILFLGLVAGAIRFWATNGTVLLPAFRYYFFLSIPFFLVGLIRRELSSWSVLVQPGSFIVILVIYFFTDMLCRDYNLLQGPSIRGLILLFAFISYLMICKRSLIFLNLCAAAVPFLFLYGFLSYTNGQLIYSDDHPSMFFRLQMLKENFPFIPFYNPTWNAGFDNRDFFATGVLNVFFIFAPIIYLVDLIKSYNIIIGLLVFCFVPLATYIAAKVEELEHPLPAIAALLSLSSSLLWYRWCLKYGAIGFVTSMSLLPLNIVLSAKILSSSRELSSLEAVLYVLSISLMFFWSLSGLMFIPVIFLFTLFAKRIFAKRYVKGIIVAVLAINLPWMILFISASSVPKFLQMDKVGVLNREQGLKTASVSVEQDSHEIKSKTVRGGLKKTTPKNILKALREFSVKVNPLILFLGLPGYFLLRRSSTRILYILVGIWLFLLGTFGASFKPQLELDRALVVLGLFSSVPVSHVFGWALRKNKLLASSVLCGFLFAGLFSVSGVIYNRSSEQYAVSNNLLWRLSNAIKEEGGSGRTIFSGFILHDLNMGHVAPLTIFSGKPLIASTPFHSVWWYTDIIPNSYRKRGSEGIEEFFDLKNATSVVSREKKWKNYFERYPDKYKLVFSENGFRLYRRRSQGSYFFEGAGEILEQRSNGIKLRVDSESVVLKFNFLPFLRSDNCRILPEVVRGTESSQDLTVREEEIRLIRLESCVPGSIVNISAKSPFGRLFNFSR</sequence>
<dbReference type="EMBL" id="JAAZON010000089">
    <property type="protein sequence ID" value="NMC61956.1"/>
    <property type="molecule type" value="Genomic_DNA"/>
</dbReference>
<feature type="transmembrane region" description="Helical" evidence="1">
    <location>
        <begin position="477"/>
        <end position="498"/>
    </location>
</feature>
<feature type="transmembrane region" description="Helical" evidence="1">
    <location>
        <begin position="133"/>
        <end position="152"/>
    </location>
</feature>
<name>A0A7X9FPK9_9DELT</name>
<feature type="transmembrane region" description="Helical" evidence="1">
    <location>
        <begin position="452"/>
        <end position="471"/>
    </location>
</feature>
<feature type="transmembrane region" description="Helical" evidence="1">
    <location>
        <begin position="348"/>
        <end position="367"/>
    </location>
</feature>
<feature type="transmembrane region" description="Helical" evidence="1">
    <location>
        <begin position="426"/>
        <end position="445"/>
    </location>
</feature>
<keyword evidence="1" id="KW-1133">Transmembrane helix</keyword>
<evidence type="ECO:0000256" key="1">
    <source>
        <dbReference type="SAM" id="Phobius"/>
    </source>
</evidence>
<feature type="transmembrane region" description="Helical" evidence="1">
    <location>
        <begin position="77"/>
        <end position="96"/>
    </location>
</feature>
<feature type="transmembrane region" description="Helical" evidence="1">
    <location>
        <begin position="222"/>
        <end position="243"/>
    </location>
</feature>
<comment type="caution">
    <text evidence="2">The sequence shown here is derived from an EMBL/GenBank/DDBJ whole genome shotgun (WGS) entry which is preliminary data.</text>
</comment>
<proteinExistence type="predicted"/>
<keyword evidence="1" id="KW-0812">Transmembrane</keyword>
<accession>A0A7X9FPK9</accession>
<dbReference type="AlphaFoldDB" id="A0A7X9FPK9"/>